<comment type="similarity">
    <text evidence="2">Belongs to the nitroreductase family.</text>
</comment>
<evidence type="ECO:0000256" key="7">
    <source>
        <dbReference type="ARBA" id="ARBA00023027"/>
    </source>
</evidence>
<evidence type="ECO:0000256" key="5">
    <source>
        <dbReference type="ARBA" id="ARBA00022857"/>
    </source>
</evidence>
<keyword evidence="5" id="KW-0521">NADP</keyword>
<evidence type="ECO:0000313" key="10">
    <source>
        <dbReference type="Proteomes" id="UP000831787"/>
    </source>
</evidence>
<comment type="cofactor">
    <cofactor evidence="1">
        <name>FMN</name>
        <dbReference type="ChEBI" id="CHEBI:58210"/>
    </cofactor>
</comment>
<dbReference type="CDD" id="cd02135">
    <property type="entry name" value="YdjA-like"/>
    <property type="match status" value="1"/>
</dbReference>
<reference evidence="9 10" key="1">
    <citation type="submission" date="2022-04" db="EMBL/GenBank/DDBJ databases">
        <title>Halobacillus sp. isolated from saltern.</title>
        <authorList>
            <person name="Won M."/>
            <person name="Lee C.-M."/>
            <person name="Woen H.-Y."/>
            <person name="Kwon S.-W."/>
        </authorList>
    </citation>
    <scope>NUCLEOTIDE SEQUENCE [LARGE SCALE GENOMIC DNA]</scope>
    <source>
        <strain evidence="9 10">SSBR10-3</strain>
    </source>
</reference>
<dbReference type="EMBL" id="CP095073">
    <property type="protein sequence ID" value="UOQ45872.1"/>
    <property type="molecule type" value="Genomic_DNA"/>
</dbReference>
<evidence type="ECO:0000256" key="2">
    <source>
        <dbReference type="ARBA" id="ARBA00007118"/>
    </source>
</evidence>
<keyword evidence="6" id="KW-0560">Oxidoreductase</keyword>
<accession>A0ABY4EQC9</accession>
<keyword evidence="4" id="KW-0288">FMN</keyword>
<evidence type="ECO:0000256" key="3">
    <source>
        <dbReference type="ARBA" id="ARBA00022630"/>
    </source>
</evidence>
<evidence type="ECO:0000256" key="6">
    <source>
        <dbReference type="ARBA" id="ARBA00023002"/>
    </source>
</evidence>
<dbReference type="PANTHER" id="PTHR43821">
    <property type="entry name" value="NAD(P)H NITROREDUCTASE YDJA-RELATED"/>
    <property type="match status" value="1"/>
</dbReference>
<dbReference type="Pfam" id="PF00881">
    <property type="entry name" value="Nitroreductase"/>
    <property type="match status" value="1"/>
</dbReference>
<dbReference type="Gene3D" id="3.40.109.10">
    <property type="entry name" value="NADH Oxidase"/>
    <property type="match status" value="1"/>
</dbReference>
<dbReference type="InterPro" id="IPR052530">
    <property type="entry name" value="NAD(P)H_nitroreductase"/>
</dbReference>
<gene>
    <name evidence="9" type="ORF">MUN89_08095</name>
</gene>
<evidence type="ECO:0000259" key="8">
    <source>
        <dbReference type="Pfam" id="PF00881"/>
    </source>
</evidence>
<keyword evidence="7" id="KW-0520">NAD</keyword>
<sequence length="198" mass="23109">MNLRQGIKNRRSIHDFKSEKVSEEMLTEIFSTASWAPNHRMKEPWNIRIFQEDGKKDYADLVIESYERAGFFAAYNDGKKQKMIEGIRNFLVSIPHHALIFMEREQDPHKFEEDYAAVCAFIQNAQLGAWEMGVGMLWTTSPYLNDEWFAEGLGIDFNRYKPVAVLQMGFPNQVPAAKKRSSITEKMKFVNNRFKEKS</sequence>
<protein>
    <submittedName>
        <fullName evidence="9">Nitroreductase</fullName>
    </submittedName>
</protein>
<dbReference type="Proteomes" id="UP000831787">
    <property type="component" value="Chromosome"/>
</dbReference>
<dbReference type="RefSeq" id="WP_244712767.1">
    <property type="nucleotide sequence ID" value="NZ_CP095073.1"/>
</dbReference>
<keyword evidence="3" id="KW-0285">Flavoprotein</keyword>
<organism evidence="9 10">
    <name type="scientific">Halobacillus salinarum</name>
    <dbReference type="NCBI Taxonomy" id="2932257"/>
    <lineage>
        <taxon>Bacteria</taxon>
        <taxon>Bacillati</taxon>
        <taxon>Bacillota</taxon>
        <taxon>Bacilli</taxon>
        <taxon>Bacillales</taxon>
        <taxon>Bacillaceae</taxon>
        <taxon>Halobacillus</taxon>
    </lineage>
</organism>
<dbReference type="InterPro" id="IPR026021">
    <property type="entry name" value="YdjA-like"/>
</dbReference>
<feature type="domain" description="Nitroreductase" evidence="8">
    <location>
        <begin position="7"/>
        <end position="169"/>
    </location>
</feature>
<dbReference type="InterPro" id="IPR000415">
    <property type="entry name" value="Nitroreductase-like"/>
</dbReference>
<proteinExistence type="inferred from homology"/>
<dbReference type="PANTHER" id="PTHR43821:SF1">
    <property type="entry name" value="NAD(P)H NITROREDUCTASE YDJA-RELATED"/>
    <property type="match status" value="1"/>
</dbReference>
<evidence type="ECO:0000256" key="4">
    <source>
        <dbReference type="ARBA" id="ARBA00022643"/>
    </source>
</evidence>
<name>A0ABY4EQC9_9BACI</name>
<evidence type="ECO:0000313" key="9">
    <source>
        <dbReference type="EMBL" id="UOQ45872.1"/>
    </source>
</evidence>
<keyword evidence="10" id="KW-1185">Reference proteome</keyword>
<evidence type="ECO:0000256" key="1">
    <source>
        <dbReference type="ARBA" id="ARBA00001917"/>
    </source>
</evidence>
<dbReference type="SUPFAM" id="SSF55469">
    <property type="entry name" value="FMN-dependent nitroreductase-like"/>
    <property type="match status" value="1"/>
</dbReference>
<dbReference type="InterPro" id="IPR029479">
    <property type="entry name" value="Nitroreductase"/>
</dbReference>